<keyword evidence="5" id="KW-1185">Reference proteome</keyword>
<comment type="caution">
    <text evidence="4">The sequence shown here is derived from an EMBL/GenBank/DDBJ whole genome shotgun (WGS) entry which is preliminary data.</text>
</comment>
<name>A0A2G1W7W5_9BACT</name>
<dbReference type="PROSITE" id="PS50011">
    <property type="entry name" value="PROTEIN_KINASE_DOM"/>
    <property type="match status" value="1"/>
</dbReference>
<dbReference type="GO" id="GO:0035556">
    <property type="term" value="P:intracellular signal transduction"/>
    <property type="evidence" value="ECO:0007669"/>
    <property type="project" value="TreeGrafter"/>
</dbReference>
<proteinExistence type="predicted"/>
<dbReference type="SUPFAM" id="SSF56112">
    <property type="entry name" value="Protein kinase-like (PK-like)"/>
    <property type="match status" value="1"/>
</dbReference>
<dbReference type="PANTHER" id="PTHR24346:SF30">
    <property type="entry name" value="MATERNAL EMBRYONIC LEUCINE ZIPPER KINASE"/>
    <property type="match status" value="1"/>
</dbReference>
<dbReference type="InterPro" id="IPR011009">
    <property type="entry name" value="Kinase-like_dom_sf"/>
</dbReference>
<accession>A0A2G1W7W5</accession>
<evidence type="ECO:0000256" key="2">
    <source>
        <dbReference type="ARBA" id="ARBA00022840"/>
    </source>
</evidence>
<protein>
    <recommendedName>
        <fullName evidence="3">Protein kinase domain-containing protein</fullName>
    </recommendedName>
</protein>
<evidence type="ECO:0000313" key="5">
    <source>
        <dbReference type="Proteomes" id="UP000225740"/>
    </source>
</evidence>
<organism evidence="4 5">
    <name type="scientific">Rhodopirellula bahusiensis</name>
    <dbReference type="NCBI Taxonomy" id="2014065"/>
    <lineage>
        <taxon>Bacteria</taxon>
        <taxon>Pseudomonadati</taxon>
        <taxon>Planctomycetota</taxon>
        <taxon>Planctomycetia</taxon>
        <taxon>Pirellulales</taxon>
        <taxon>Pirellulaceae</taxon>
        <taxon>Rhodopirellula</taxon>
    </lineage>
</organism>
<dbReference type="PANTHER" id="PTHR24346">
    <property type="entry name" value="MAP/MICROTUBULE AFFINITY-REGULATING KINASE"/>
    <property type="match status" value="1"/>
</dbReference>
<dbReference type="SMART" id="SM00220">
    <property type="entry name" value="S_TKc"/>
    <property type="match status" value="1"/>
</dbReference>
<feature type="domain" description="Protein kinase" evidence="3">
    <location>
        <begin position="138"/>
        <end position="394"/>
    </location>
</feature>
<keyword evidence="2" id="KW-0067">ATP-binding</keyword>
<dbReference type="GO" id="GO:0004674">
    <property type="term" value="F:protein serine/threonine kinase activity"/>
    <property type="evidence" value="ECO:0007669"/>
    <property type="project" value="TreeGrafter"/>
</dbReference>
<dbReference type="AlphaFoldDB" id="A0A2G1W7W5"/>
<dbReference type="GO" id="GO:0005524">
    <property type="term" value="F:ATP binding"/>
    <property type="evidence" value="ECO:0007669"/>
    <property type="project" value="UniProtKB-KW"/>
</dbReference>
<dbReference type="InterPro" id="IPR000719">
    <property type="entry name" value="Prot_kinase_dom"/>
</dbReference>
<reference evidence="4 5" key="1">
    <citation type="submission" date="2017-06" db="EMBL/GenBank/DDBJ databases">
        <title>Description of Rhodopirellula bahusiensis sp. nov.</title>
        <authorList>
            <person name="Kizina J."/>
            <person name="Harder J."/>
        </authorList>
    </citation>
    <scope>NUCLEOTIDE SEQUENCE [LARGE SCALE GENOMIC DNA]</scope>
    <source>
        <strain evidence="4 5">SWK21</strain>
    </source>
</reference>
<evidence type="ECO:0000256" key="1">
    <source>
        <dbReference type="ARBA" id="ARBA00022741"/>
    </source>
</evidence>
<dbReference type="GO" id="GO:0005737">
    <property type="term" value="C:cytoplasm"/>
    <property type="evidence" value="ECO:0007669"/>
    <property type="project" value="TreeGrafter"/>
</dbReference>
<dbReference type="EMBL" id="NIZW01000008">
    <property type="protein sequence ID" value="PHQ35135.1"/>
    <property type="molecule type" value="Genomic_DNA"/>
</dbReference>
<keyword evidence="1" id="KW-0547">Nucleotide-binding</keyword>
<dbReference type="Proteomes" id="UP000225740">
    <property type="component" value="Unassembled WGS sequence"/>
</dbReference>
<gene>
    <name evidence="4" type="ORF">CEE69_12005</name>
</gene>
<evidence type="ECO:0000259" key="3">
    <source>
        <dbReference type="PROSITE" id="PS50011"/>
    </source>
</evidence>
<dbReference type="Gene3D" id="1.10.510.10">
    <property type="entry name" value="Transferase(Phosphotransferase) domain 1"/>
    <property type="match status" value="1"/>
</dbReference>
<evidence type="ECO:0000313" key="4">
    <source>
        <dbReference type="EMBL" id="PHQ35135.1"/>
    </source>
</evidence>
<dbReference type="Pfam" id="PF00069">
    <property type="entry name" value="Pkinase"/>
    <property type="match status" value="1"/>
</dbReference>
<sequence>MSGHNLAKTRLRSGVLDGCILDTQPEGPSMVIRDQNSDDSMPTLDGTVRLNPHVMKRLLLGRGWTLRDYCKHTETQMRTAKKVFRNESVQISTARFVADVFDVAMLDIVDVDEYTPKAIASGSKAELGTGEWIVGKALSPVVTIANGLQYRVFAMNHAFEPNRRGRGKRYEFHERSDEDKERTRHAMSRHLSVCERLAPNSHFPTCYSTFPDQDRDTWWVIDQWIDGLDLDDRLGHGPLDSANLNDFGKQLAEAIVAAHKADVILRELSPNSIVLKDDDNGLVLTDFELAKLTEDYPTVSADEWPESAYRAPEVGAGEIDGTVDVYSWGRIMTQSTLGSLPERGVELSKLKFWTGSKDWVELLASCTQLQRTKRPQQMTAILETVVSLRETMDR</sequence>